<accession>A0A316AAK9</accession>
<gene>
    <name evidence="3" type="ORF">BXY45_1452</name>
</gene>
<dbReference type="InterPro" id="IPR046281">
    <property type="entry name" value="DUF6318"/>
</dbReference>
<protein>
    <recommendedName>
        <fullName evidence="2">DUF6318 domain-containing protein</fullName>
    </recommendedName>
</protein>
<name>A0A316AAK9_9ACTN</name>
<dbReference type="Proteomes" id="UP000245469">
    <property type="component" value="Unassembled WGS sequence"/>
</dbReference>
<sequence length="222" mass="23598">MIDNRLPPLPSSAPQGRERRWLRRLGITALVVVGLAGGLFVTLPIVVSVLWVSGSYLFLGDKGAEHAIDVLASHEELPDPGPPPTVPEATDDAEGAAAAARFLVASFEYGYQTNDPAWIESVSTPNCVVCAGATAALKSVRAQDAHFYELHLHPTAVTVTSATPERAVAHLSVTASDFVVALDTGEIADLRGGVRETDVVLVWAGDRWRADSLQGDLWAPIN</sequence>
<dbReference type="RefSeq" id="WP_109776616.1">
    <property type="nucleotide sequence ID" value="NZ_QGDQ01000045.1"/>
</dbReference>
<evidence type="ECO:0000313" key="3">
    <source>
        <dbReference type="EMBL" id="PWJ46847.1"/>
    </source>
</evidence>
<keyword evidence="1" id="KW-0812">Transmembrane</keyword>
<proteinExistence type="predicted"/>
<keyword evidence="1" id="KW-0472">Membrane</keyword>
<feature type="transmembrane region" description="Helical" evidence="1">
    <location>
        <begin position="25"/>
        <end position="52"/>
    </location>
</feature>
<dbReference type="Pfam" id="PF19843">
    <property type="entry name" value="DUF6318"/>
    <property type="match status" value="1"/>
</dbReference>
<evidence type="ECO:0000256" key="1">
    <source>
        <dbReference type="SAM" id="Phobius"/>
    </source>
</evidence>
<keyword evidence="4" id="KW-1185">Reference proteome</keyword>
<evidence type="ECO:0000259" key="2">
    <source>
        <dbReference type="Pfam" id="PF19843"/>
    </source>
</evidence>
<evidence type="ECO:0000313" key="4">
    <source>
        <dbReference type="Proteomes" id="UP000245469"/>
    </source>
</evidence>
<dbReference type="AlphaFoldDB" id="A0A316AAK9"/>
<dbReference type="OrthoDB" id="3748111at2"/>
<organism evidence="3 4">
    <name type="scientific">Quadrisphaera granulorum</name>
    <dbReference type="NCBI Taxonomy" id="317664"/>
    <lineage>
        <taxon>Bacteria</taxon>
        <taxon>Bacillati</taxon>
        <taxon>Actinomycetota</taxon>
        <taxon>Actinomycetes</taxon>
        <taxon>Kineosporiales</taxon>
        <taxon>Kineosporiaceae</taxon>
        <taxon>Quadrisphaera</taxon>
    </lineage>
</organism>
<comment type="caution">
    <text evidence="3">The sequence shown here is derived from an EMBL/GenBank/DDBJ whole genome shotgun (WGS) entry which is preliminary data.</text>
</comment>
<reference evidence="3 4" key="1">
    <citation type="submission" date="2018-03" db="EMBL/GenBank/DDBJ databases">
        <title>Genomic Encyclopedia of Archaeal and Bacterial Type Strains, Phase II (KMG-II): from individual species to whole genera.</title>
        <authorList>
            <person name="Goeker M."/>
        </authorList>
    </citation>
    <scope>NUCLEOTIDE SEQUENCE [LARGE SCALE GENOMIC DNA]</scope>
    <source>
        <strain evidence="3 4">DSM 44889</strain>
    </source>
</reference>
<feature type="domain" description="DUF6318" evidence="2">
    <location>
        <begin position="81"/>
        <end position="212"/>
    </location>
</feature>
<keyword evidence="1" id="KW-1133">Transmembrane helix</keyword>
<dbReference type="EMBL" id="QGDQ01000045">
    <property type="protein sequence ID" value="PWJ46847.1"/>
    <property type="molecule type" value="Genomic_DNA"/>
</dbReference>